<proteinExistence type="predicted"/>
<sequence>MAAYEPFSTARLQEETTVTDLEVSRAPFIDNKDRLPAAVLSPKSPAARALVEDGRSLYLGSRRQQMISAIFFLLLLVCWLAVVLTHVTKDHSADIVVRPPPSHMNDYPLPPDGDGRPFSAVANEIKGTARYVSVYYVLHLFAKRDEEVGVSGTKKNLWCAYNGSDFRFKSHHLPLHLCSAVLLCCLTLTAPAGEPSAPNLRFAEFLKLQDTNGTTRPSLMVALGGPQQDPGVLRSLVQRDHGNASKSLATHVLHFVEFNRLDGVLLYTMHCGPDEVAIFRALYERLDYHGYTVAVTCPDGEGGPKMFAEAKIGPVVLIPAAANASRAQCPRGLARRVLDDDESAADVMLGVRLSGVRYTLPAGGEAIAREGAAASLVSSAAYRDVCLAIRDHGWSGYGSATGECVVAHRNRTWMAALTPWALGVPRVVERFAKAGVLVLDVDADDASGACGTRPFPLTDALHRLL</sequence>
<keyword evidence="2" id="KW-1185">Reference proteome</keyword>
<evidence type="ECO:0000313" key="2">
    <source>
        <dbReference type="Proteomes" id="UP000821845"/>
    </source>
</evidence>
<name>A0ACB7RJR3_HYAAI</name>
<comment type="caution">
    <text evidence="1">The sequence shown here is derived from an EMBL/GenBank/DDBJ whole genome shotgun (WGS) entry which is preliminary data.</text>
</comment>
<accession>A0ACB7RJR3</accession>
<reference evidence="1" key="1">
    <citation type="submission" date="2020-05" db="EMBL/GenBank/DDBJ databases">
        <title>Large-scale comparative analyses of tick genomes elucidate their genetic diversity and vector capacities.</title>
        <authorList>
            <person name="Jia N."/>
            <person name="Wang J."/>
            <person name="Shi W."/>
            <person name="Du L."/>
            <person name="Sun Y."/>
            <person name="Zhan W."/>
            <person name="Jiang J."/>
            <person name="Wang Q."/>
            <person name="Zhang B."/>
            <person name="Ji P."/>
            <person name="Sakyi L.B."/>
            <person name="Cui X."/>
            <person name="Yuan T."/>
            <person name="Jiang B."/>
            <person name="Yang W."/>
            <person name="Lam T.T.-Y."/>
            <person name="Chang Q."/>
            <person name="Ding S."/>
            <person name="Wang X."/>
            <person name="Zhu J."/>
            <person name="Ruan X."/>
            <person name="Zhao L."/>
            <person name="Wei J."/>
            <person name="Que T."/>
            <person name="Du C."/>
            <person name="Cheng J."/>
            <person name="Dai P."/>
            <person name="Han X."/>
            <person name="Huang E."/>
            <person name="Gao Y."/>
            <person name="Liu J."/>
            <person name="Shao H."/>
            <person name="Ye R."/>
            <person name="Li L."/>
            <person name="Wei W."/>
            <person name="Wang X."/>
            <person name="Wang C."/>
            <person name="Yang T."/>
            <person name="Huo Q."/>
            <person name="Li W."/>
            <person name="Guo W."/>
            <person name="Chen H."/>
            <person name="Zhou L."/>
            <person name="Ni X."/>
            <person name="Tian J."/>
            <person name="Zhou Y."/>
            <person name="Sheng Y."/>
            <person name="Liu T."/>
            <person name="Pan Y."/>
            <person name="Xia L."/>
            <person name="Li J."/>
            <person name="Zhao F."/>
            <person name="Cao W."/>
        </authorList>
    </citation>
    <scope>NUCLEOTIDE SEQUENCE</scope>
    <source>
        <strain evidence="1">Hyas-2018</strain>
    </source>
</reference>
<dbReference type="Proteomes" id="UP000821845">
    <property type="component" value="Chromosome 9"/>
</dbReference>
<protein>
    <submittedName>
        <fullName evidence="1">Uncharacterized protein</fullName>
    </submittedName>
</protein>
<dbReference type="EMBL" id="CM023489">
    <property type="protein sequence ID" value="KAH6922032.1"/>
    <property type="molecule type" value="Genomic_DNA"/>
</dbReference>
<evidence type="ECO:0000313" key="1">
    <source>
        <dbReference type="EMBL" id="KAH6922032.1"/>
    </source>
</evidence>
<organism evidence="1 2">
    <name type="scientific">Hyalomma asiaticum</name>
    <name type="common">Tick</name>
    <dbReference type="NCBI Taxonomy" id="266040"/>
    <lineage>
        <taxon>Eukaryota</taxon>
        <taxon>Metazoa</taxon>
        <taxon>Ecdysozoa</taxon>
        <taxon>Arthropoda</taxon>
        <taxon>Chelicerata</taxon>
        <taxon>Arachnida</taxon>
        <taxon>Acari</taxon>
        <taxon>Parasitiformes</taxon>
        <taxon>Ixodida</taxon>
        <taxon>Ixodoidea</taxon>
        <taxon>Ixodidae</taxon>
        <taxon>Hyalomminae</taxon>
        <taxon>Hyalomma</taxon>
    </lineage>
</organism>
<gene>
    <name evidence="1" type="ORF">HPB50_007739</name>
</gene>